<dbReference type="Proteomes" id="UP000053317">
    <property type="component" value="Unassembled WGS sequence"/>
</dbReference>
<evidence type="ECO:0000256" key="6">
    <source>
        <dbReference type="SAM" id="MobiDB-lite"/>
    </source>
</evidence>
<dbReference type="PANTHER" id="PTHR19849:SF0">
    <property type="entry name" value="PHOSPHOLIPASE A-2-ACTIVATING PROTEIN"/>
    <property type="match status" value="1"/>
</dbReference>
<dbReference type="InterPro" id="IPR019775">
    <property type="entry name" value="WD40_repeat_CS"/>
</dbReference>
<sequence length="807" mass="86867">MPEYKLSATLEGHTSDVRAVALPDTQYAATASRDGTTRFWKQTSSSPPSYDATESTRGSMFKTCLAYVPPRKEYPEGLVIIGGQDGIVEAKRPEATSDDNADALMIGHSHQISALDVSSDGGWIVSGSWDKTARLWDIGRWEPELELQGHEASVLAVLAYSRDTVITGSADKGIRIFDIRGKLIKAFSGKDLVRALVKLPDGHSSGGQFASAHNDAVIRIWTLKGDLVAELYGHEGFIYSLAVTPSGEIVSSGEDRTARVWQNNQCIQTITHPAISVWAVAVNEATGDLITGSSDNTARIFTRDDSRIADASKLAKFEEAVKGSSIPQEQVGEIKKTDLPGPEFLQQKTGTKEGQIQMIKQGDGTVTAHQWSTASQTWIDVGTVVSSAGSGSQKREYMGKDYDYVFDVDIEEGKPPLKLPFNVNQNPYDAATKFLQDNELPMSYLEETANFIIKNTGGATLGQSSRRPSGGVDPWGEESRYRPGEVSSTTRSTEPRPSPKRLPQKDYLALAAGKPEGALNQVKKLNEQYKLSGDPFALSDSEVQSLSDLISQLSTHNFESPDRIPATTSLSASIPLAIKIATTWQPPANRLAGLDILRLIAAGASLDSQPANAGLIAKILESGIFESSILSSNPKLAMLAVRFFTNLLYGSSRGRSLIEATFEPVLTAVQAAADGARPDPALSVAITTFYLNVAVYLTTPGRASQSTSSDRALSIIEVLIGILTASSEAVPSTLTGSALQQATEPPYRALVALGTLIIGLQESEEVQMAATSIFEVATLIKKLEQSLAVKEERFRPVLSEIKNGLKK</sequence>
<keyword evidence="4" id="KW-0677">Repeat</keyword>
<feature type="compositionally biased region" description="Polar residues" evidence="6">
    <location>
        <begin position="458"/>
        <end position="467"/>
    </location>
</feature>
<dbReference type="Pfam" id="PF08324">
    <property type="entry name" value="PUL"/>
    <property type="match status" value="1"/>
</dbReference>
<dbReference type="Pfam" id="PF00400">
    <property type="entry name" value="WD40"/>
    <property type="match status" value="5"/>
</dbReference>
<dbReference type="PANTHER" id="PTHR19849">
    <property type="entry name" value="PHOSPHOLIPASE A-2-ACTIVATING PROTEIN"/>
    <property type="match status" value="1"/>
</dbReference>
<evidence type="ECO:0000256" key="5">
    <source>
        <dbReference type="PROSITE-ProRule" id="PRU00221"/>
    </source>
</evidence>
<dbReference type="InterPro" id="IPR011989">
    <property type="entry name" value="ARM-like"/>
</dbReference>
<feature type="region of interest" description="Disordered" evidence="6">
    <location>
        <begin position="458"/>
        <end position="504"/>
    </location>
</feature>
<keyword evidence="2" id="KW-0963">Cytoplasm</keyword>
<dbReference type="PROSITE" id="PS50294">
    <property type="entry name" value="WD_REPEATS_REGION"/>
    <property type="match status" value="2"/>
</dbReference>
<organism evidence="9 10">
    <name type="scientific">Phaeomoniella chlamydospora</name>
    <name type="common">Phaeoacremonium chlamydosporum</name>
    <dbReference type="NCBI Taxonomy" id="158046"/>
    <lineage>
        <taxon>Eukaryota</taxon>
        <taxon>Fungi</taxon>
        <taxon>Dikarya</taxon>
        <taxon>Ascomycota</taxon>
        <taxon>Pezizomycotina</taxon>
        <taxon>Eurotiomycetes</taxon>
        <taxon>Chaetothyriomycetidae</taxon>
        <taxon>Phaeomoniellales</taxon>
        <taxon>Phaeomoniellaceae</taxon>
        <taxon>Phaeomoniella</taxon>
    </lineage>
</organism>
<name>A0A0G2ETZ2_PHACM</name>
<dbReference type="SMART" id="SM00320">
    <property type="entry name" value="WD40"/>
    <property type="match status" value="6"/>
</dbReference>
<dbReference type="GO" id="GO:0043130">
    <property type="term" value="F:ubiquitin binding"/>
    <property type="evidence" value="ECO:0007669"/>
    <property type="project" value="TreeGrafter"/>
</dbReference>
<dbReference type="CDD" id="cd00200">
    <property type="entry name" value="WD40"/>
    <property type="match status" value="1"/>
</dbReference>
<dbReference type="InterPro" id="IPR038122">
    <property type="entry name" value="PFU_sf"/>
</dbReference>
<evidence type="ECO:0000256" key="3">
    <source>
        <dbReference type="ARBA" id="ARBA00022574"/>
    </source>
</evidence>
<dbReference type="PRINTS" id="PR00320">
    <property type="entry name" value="GPROTEINBRPT"/>
</dbReference>
<dbReference type="SUPFAM" id="SSF50978">
    <property type="entry name" value="WD40 repeat-like"/>
    <property type="match status" value="1"/>
</dbReference>
<dbReference type="InterPro" id="IPR013535">
    <property type="entry name" value="PUL_dom"/>
</dbReference>
<feature type="repeat" description="WD" evidence="5">
    <location>
        <begin position="10"/>
        <end position="41"/>
    </location>
</feature>
<dbReference type="Gene3D" id="3.10.20.870">
    <property type="entry name" value="PFU (PLAA family ubiquitin binding), C-terminal domain"/>
    <property type="match status" value="1"/>
</dbReference>
<dbReference type="InterPro" id="IPR015943">
    <property type="entry name" value="WD40/YVTN_repeat-like_dom_sf"/>
</dbReference>
<dbReference type="PROSITE" id="PS51396">
    <property type="entry name" value="PUL"/>
    <property type="match status" value="1"/>
</dbReference>
<dbReference type="GO" id="GO:0010992">
    <property type="term" value="P:ubiquitin recycling"/>
    <property type="evidence" value="ECO:0007669"/>
    <property type="project" value="TreeGrafter"/>
</dbReference>
<evidence type="ECO:0000313" key="9">
    <source>
        <dbReference type="EMBL" id="KKY25616.1"/>
    </source>
</evidence>
<dbReference type="PROSITE" id="PS00678">
    <property type="entry name" value="WD_REPEATS_1"/>
    <property type="match status" value="1"/>
</dbReference>
<dbReference type="GO" id="GO:0043161">
    <property type="term" value="P:proteasome-mediated ubiquitin-dependent protein catabolic process"/>
    <property type="evidence" value="ECO:0007669"/>
    <property type="project" value="TreeGrafter"/>
</dbReference>
<dbReference type="InterPro" id="IPR036322">
    <property type="entry name" value="WD40_repeat_dom_sf"/>
</dbReference>
<evidence type="ECO:0000256" key="1">
    <source>
        <dbReference type="ARBA" id="ARBA00004496"/>
    </source>
</evidence>
<comment type="caution">
    <text evidence="9">The sequence shown here is derived from an EMBL/GenBank/DDBJ whole genome shotgun (WGS) entry which is preliminary data.</text>
</comment>
<dbReference type="GO" id="GO:0005737">
    <property type="term" value="C:cytoplasm"/>
    <property type="evidence" value="ECO:0007669"/>
    <property type="project" value="UniProtKB-SubCell"/>
</dbReference>
<dbReference type="Gene3D" id="1.25.10.10">
    <property type="entry name" value="Leucine-rich Repeat Variant"/>
    <property type="match status" value="1"/>
</dbReference>
<evidence type="ECO:0000259" key="7">
    <source>
        <dbReference type="PROSITE" id="PS51394"/>
    </source>
</evidence>
<keyword evidence="3 5" id="KW-0853">WD repeat</keyword>
<dbReference type="InterPro" id="IPR020472">
    <property type="entry name" value="WD40_PAC1"/>
</dbReference>
<dbReference type="EMBL" id="LCWF01000040">
    <property type="protein sequence ID" value="KKY25616.1"/>
    <property type="molecule type" value="Genomic_DNA"/>
</dbReference>
<feature type="domain" description="PUL" evidence="8">
    <location>
        <begin position="500"/>
        <end position="804"/>
    </location>
</feature>
<reference evidence="9 10" key="1">
    <citation type="submission" date="2015-05" db="EMBL/GenBank/DDBJ databases">
        <title>Distinctive expansion of gene families associated with plant cell wall degradation and secondary metabolism in the genomes of grapevine trunk pathogens.</title>
        <authorList>
            <person name="Lawrence D.P."/>
            <person name="Travadon R."/>
            <person name="Rolshausen P.E."/>
            <person name="Baumgartner K."/>
        </authorList>
    </citation>
    <scope>NUCLEOTIDE SEQUENCE [LARGE SCALE GENOMIC DNA]</scope>
    <source>
        <strain evidence="9">UCRPC4</strain>
    </source>
</reference>
<evidence type="ECO:0000259" key="8">
    <source>
        <dbReference type="PROSITE" id="PS51396"/>
    </source>
</evidence>
<dbReference type="PROSITE" id="PS50082">
    <property type="entry name" value="WD_REPEATS_2"/>
    <property type="match status" value="3"/>
</dbReference>
<dbReference type="Gene3D" id="2.130.10.10">
    <property type="entry name" value="YVTN repeat-like/Quinoprotein amine dehydrogenase"/>
    <property type="match status" value="1"/>
</dbReference>
<reference evidence="9 10" key="2">
    <citation type="submission" date="2015-05" db="EMBL/GenBank/DDBJ databases">
        <authorList>
            <person name="Morales-Cruz A."/>
            <person name="Amrine K.C."/>
            <person name="Cantu D."/>
        </authorList>
    </citation>
    <scope>NUCLEOTIDE SEQUENCE [LARGE SCALE GENOMIC DNA]</scope>
    <source>
        <strain evidence="9">UCRPC4</strain>
    </source>
</reference>
<dbReference type="AlphaFoldDB" id="A0A0G2ETZ2"/>
<dbReference type="Pfam" id="PF09070">
    <property type="entry name" value="PFU"/>
    <property type="match status" value="1"/>
</dbReference>
<proteinExistence type="predicted"/>
<gene>
    <name evidence="9" type="ORF">UCRPC4_g01687</name>
</gene>
<feature type="repeat" description="WD" evidence="5">
    <location>
        <begin position="105"/>
        <end position="138"/>
    </location>
</feature>
<dbReference type="PROSITE" id="PS51394">
    <property type="entry name" value="PFU"/>
    <property type="match status" value="1"/>
</dbReference>
<protein>
    <submittedName>
        <fullName evidence="9">Putative polyubiquitin binding protein (Doa1 ufd3)</fullName>
    </submittedName>
</protein>
<evidence type="ECO:0000313" key="10">
    <source>
        <dbReference type="Proteomes" id="UP000053317"/>
    </source>
</evidence>
<dbReference type="InterPro" id="IPR015155">
    <property type="entry name" value="PFU"/>
</dbReference>
<dbReference type="InterPro" id="IPR001680">
    <property type="entry name" value="WD40_rpt"/>
</dbReference>
<dbReference type="GO" id="GO:0005634">
    <property type="term" value="C:nucleus"/>
    <property type="evidence" value="ECO:0007669"/>
    <property type="project" value="TreeGrafter"/>
</dbReference>
<dbReference type="OrthoDB" id="10265988at2759"/>
<feature type="repeat" description="WD" evidence="5">
    <location>
        <begin position="231"/>
        <end position="262"/>
    </location>
</feature>
<evidence type="ECO:0000256" key="2">
    <source>
        <dbReference type="ARBA" id="ARBA00022490"/>
    </source>
</evidence>
<evidence type="ECO:0000256" key="4">
    <source>
        <dbReference type="ARBA" id="ARBA00022737"/>
    </source>
</evidence>
<accession>A0A0G2ETZ2</accession>
<comment type="subcellular location">
    <subcellularLocation>
        <location evidence="1">Cytoplasm</location>
    </subcellularLocation>
</comment>
<keyword evidence="10" id="KW-1185">Reference proteome</keyword>
<feature type="domain" description="PFU" evidence="7">
    <location>
        <begin position="370"/>
        <end position="466"/>
    </location>
</feature>
<dbReference type="FunFam" id="2.130.10.10:FF:000236">
    <property type="entry name" value="Polyubiquitin binding protein (Doa1/Ufd3)"/>
    <property type="match status" value="1"/>
</dbReference>